<reference evidence="1" key="1">
    <citation type="submission" date="2024-02" db="EMBL/GenBank/DDBJ databases">
        <title>Metagenome Assembled Genome of Zalaria obscura JY119.</title>
        <authorList>
            <person name="Vighnesh L."/>
            <person name="Jagadeeshwari U."/>
            <person name="Venkata Ramana C."/>
            <person name="Sasikala C."/>
        </authorList>
    </citation>
    <scope>NUCLEOTIDE SEQUENCE</scope>
    <source>
        <strain evidence="1">JY119</strain>
    </source>
</reference>
<evidence type="ECO:0000313" key="1">
    <source>
        <dbReference type="EMBL" id="KAK8219268.1"/>
    </source>
</evidence>
<evidence type="ECO:0000313" key="2">
    <source>
        <dbReference type="Proteomes" id="UP001320706"/>
    </source>
</evidence>
<protein>
    <submittedName>
        <fullName evidence="1">Uncharacterized protein</fullName>
    </submittedName>
</protein>
<name>A0ACC3SLJ9_9PEZI</name>
<gene>
    <name evidence="1" type="ORF">M8818_001002</name>
</gene>
<organism evidence="1 2">
    <name type="scientific">Zalaria obscura</name>
    <dbReference type="NCBI Taxonomy" id="2024903"/>
    <lineage>
        <taxon>Eukaryota</taxon>
        <taxon>Fungi</taxon>
        <taxon>Dikarya</taxon>
        <taxon>Ascomycota</taxon>
        <taxon>Pezizomycotina</taxon>
        <taxon>Dothideomycetes</taxon>
        <taxon>Dothideomycetidae</taxon>
        <taxon>Dothideales</taxon>
        <taxon>Zalariaceae</taxon>
        <taxon>Zalaria</taxon>
    </lineage>
</organism>
<accession>A0ACC3SLJ9</accession>
<dbReference type="Proteomes" id="UP001320706">
    <property type="component" value="Unassembled WGS sequence"/>
</dbReference>
<comment type="caution">
    <text evidence="1">The sequence shown here is derived from an EMBL/GenBank/DDBJ whole genome shotgun (WGS) entry which is preliminary data.</text>
</comment>
<proteinExistence type="predicted"/>
<dbReference type="EMBL" id="JAMKPW020000004">
    <property type="protein sequence ID" value="KAK8219268.1"/>
    <property type="molecule type" value="Genomic_DNA"/>
</dbReference>
<keyword evidence="2" id="KW-1185">Reference proteome</keyword>
<sequence length="217" mass="24770">MARVSKAFEDVIQKSTLIQRKLFLLPEPHQRGTLVEIKYNTFALRREGYQVQARRSALDDSLSGMIDAFFMQGTNRQYLNAIYLLYMDGTYGHYKSIALEPTTARTNETMPPDGSWKRMLFCQPPCAYVEVTIPTVPNDVTGGMKQMFIFGEFEQSLGRVVSALGIHDEDLALAHHWQTSDNYGLCIPSMKEEDRLRLERIKEIDSDLVEYEGSQGT</sequence>